<dbReference type="GO" id="GO:0016746">
    <property type="term" value="F:acyltransferase activity"/>
    <property type="evidence" value="ECO:0007669"/>
    <property type="project" value="UniProtKB-KW"/>
</dbReference>
<keyword evidence="2" id="KW-0012">Acyltransferase</keyword>
<reference evidence="2" key="1">
    <citation type="submission" date="2021-11" db="EMBL/GenBank/DDBJ databases">
        <authorList>
            <person name="Rodrigo-Torres L."/>
            <person name="Arahal R. D."/>
            <person name="Lucena T."/>
        </authorList>
    </citation>
    <scope>NUCLEOTIDE SEQUENCE</scope>
    <source>
        <strain evidence="2">CECT 7928</strain>
    </source>
</reference>
<keyword evidence="3" id="KW-1185">Reference proteome</keyword>
<dbReference type="Gene3D" id="3.40.630.30">
    <property type="match status" value="1"/>
</dbReference>
<dbReference type="SUPFAM" id="SSF56059">
    <property type="entry name" value="Glutathione synthetase ATP-binding domain-like"/>
    <property type="match status" value="1"/>
</dbReference>
<dbReference type="Gene3D" id="3.40.50.261">
    <property type="entry name" value="Succinyl-CoA synthetase domains"/>
    <property type="match status" value="2"/>
</dbReference>
<dbReference type="InterPro" id="IPR016181">
    <property type="entry name" value="Acyl_CoA_acyltransferase"/>
</dbReference>
<dbReference type="InterPro" id="IPR036291">
    <property type="entry name" value="NAD(P)-bd_dom_sf"/>
</dbReference>
<protein>
    <submittedName>
        <fullName evidence="2">Peptidyl-lysine N-acetyltransferase Pat</fullName>
        <ecNumber evidence="2">2.3.1.-</ecNumber>
    </submittedName>
</protein>
<dbReference type="InterPro" id="IPR003781">
    <property type="entry name" value="CoA-bd"/>
</dbReference>
<dbReference type="PANTHER" id="PTHR42793:SF1">
    <property type="entry name" value="PEPTIDYL-LYSINE N-ACETYLTRANSFERASE PATZ"/>
    <property type="match status" value="1"/>
</dbReference>
<evidence type="ECO:0000259" key="1">
    <source>
        <dbReference type="PROSITE" id="PS51186"/>
    </source>
</evidence>
<evidence type="ECO:0000313" key="2">
    <source>
        <dbReference type="EMBL" id="CAH0536866.1"/>
    </source>
</evidence>
<dbReference type="InterPro" id="IPR016102">
    <property type="entry name" value="Succinyl-CoA_synth-like"/>
</dbReference>
<dbReference type="SUPFAM" id="SSF51735">
    <property type="entry name" value="NAD(P)-binding Rossmann-fold domains"/>
    <property type="match status" value="1"/>
</dbReference>
<dbReference type="SUPFAM" id="SSF52210">
    <property type="entry name" value="Succinyl-CoA synthetase domains"/>
    <property type="match status" value="2"/>
</dbReference>
<sequence>MKNLEYFFKPKSVAVIGASKKMGRPGNIVMNNLLQGSYEGVIIPVTPSYKSVCGVLAYPTIESMPLEPDIAILCTQAARNVDIFEALAKKNCKIVVVLSSDMEDLDKFNIPIQEQCLAIAKKAKMNVLGPNSLGLILPWINLNASFSPIPADKGKIAFVSQSAAVCTTVLDWAKDNQIGFSAVISLGNATDIGFAELLDWLSTDNKTNAIMLHVDSISDARRFLSAARAASRNRRILVLKSGRTRLGQQAVKIHTGGEESLDIIYDSAIRRAGMLRVTTTHDLFAAFETLTHSIPLRGERIAFITNGGGQAIMAVDTLAEHGGKLAPLDTPLINELSEFLPNCWSHANPIDIAGDADIHRYTQTLTAVMNSDATDTIVIMHSPSSIAPGIETAKAVIETIKAHPRKQHFNILTNWCGDYTAKQARTLFSSAGIPTYRTPEAVATAFMHLVSYRRNQKQLMETPSTAQQIKEKELQKAQQWLKNQVEGDNKIHLDTHQIGYFLEHLGFDVLPTWLASNSNEAINVANNIGYPVAVKLRSPDISHKSDVYGVMLNQQNDSEVASAARGIFNRTKRLYPKAKVDGLVIQAMAETTGAEELRVKVKNDSTFGPVILIGQGGSDWDESRDAEAALPPLNTTLARYLVIRAIKTGCIRPQKLIKPIDIKALSQFLVRLSQMVIACPEIFELDIHPLLIRDKDFTIVDARLTVQKSDDDPQKRLAIRPYPVEQEEKVQLRDSTTILLRPVRPEDEPTHAEFINKVSKEDLYKRFFTDVGELNHEALAKLTQIDYDREMAFVAVQGHSNGQHILGVSRASIDPENKVAEFAILIRSDLKRNGLGRILMEKIIHYCQQKGTKQLQGMTMPTNQGMLKLAASLGFELDVSFEDGTADMNLTLNQSTDL</sequence>
<accession>A0ABN8DZF9</accession>
<comment type="caution">
    <text evidence="2">The sequence shown here is derived from an EMBL/GenBank/DDBJ whole genome shotgun (WGS) entry which is preliminary data.</text>
</comment>
<dbReference type="SMART" id="SM00881">
    <property type="entry name" value="CoA_binding"/>
    <property type="match status" value="1"/>
</dbReference>
<dbReference type="InterPro" id="IPR013815">
    <property type="entry name" value="ATP_grasp_subdomain_1"/>
</dbReference>
<dbReference type="EC" id="2.3.1.-" evidence="2"/>
<dbReference type="Pfam" id="PF13380">
    <property type="entry name" value="CoA_binding_2"/>
    <property type="match status" value="1"/>
</dbReference>
<dbReference type="SUPFAM" id="SSF55729">
    <property type="entry name" value="Acyl-CoA N-acyltransferases (Nat)"/>
    <property type="match status" value="1"/>
</dbReference>
<dbReference type="Pfam" id="PF00583">
    <property type="entry name" value="Acetyltransf_1"/>
    <property type="match status" value="1"/>
</dbReference>
<dbReference type="RefSeq" id="WP_237360142.1">
    <property type="nucleotide sequence ID" value="NZ_CAKLDM010000001.1"/>
</dbReference>
<dbReference type="PROSITE" id="PS51186">
    <property type="entry name" value="GNAT"/>
    <property type="match status" value="1"/>
</dbReference>
<feature type="domain" description="N-acetyltransferase" evidence="1">
    <location>
        <begin position="738"/>
        <end position="893"/>
    </location>
</feature>
<dbReference type="InterPro" id="IPR000182">
    <property type="entry name" value="GNAT_dom"/>
</dbReference>
<evidence type="ECO:0000313" key="3">
    <source>
        <dbReference type="Proteomes" id="UP000838748"/>
    </source>
</evidence>
<dbReference type="Pfam" id="PF13549">
    <property type="entry name" value="ATP-grasp_5"/>
    <property type="match status" value="1"/>
</dbReference>
<dbReference type="PANTHER" id="PTHR42793">
    <property type="entry name" value="COA BINDING DOMAIN CONTAINING PROTEIN"/>
    <property type="match status" value="1"/>
</dbReference>
<dbReference type="Proteomes" id="UP000838748">
    <property type="component" value="Unassembled WGS sequence"/>
</dbReference>
<organism evidence="2 3">
    <name type="scientific">Vibrio marisflavi CECT 7928</name>
    <dbReference type="NCBI Taxonomy" id="634439"/>
    <lineage>
        <taxon>Bacteria</taxon>
        <taxon>Pseudomonadati</taxon>
        <taxon>Pseudomonadota</taxon>
        <taxon>Gammaproteobacteria</taxon>
        <taxon>Vibrionales</taxon>
        <taxon>Vibrionaceae</taxon>
        <taxon>Vibrio</taxon>
    </lineage>
</organism>
<dbReference type="InterPro" id="IPR032875">
    <property type="entry name" value="Succ_CoA_lig_flav_dom"/>
</dbReference>
<gene>
    <name evidence="2" type="primary">pat</name>
    <name evidence="2" type="ORF">VMF7928_00757</name>
</gene>
<dbReference type="Gene3D" id="3.30.470.20">
    <property type="entry name" value="ATP-grasp fold, B domain"/>
    <property type="match status" value="1"/>
</dbReference>
<name>A0ABN8DZF9_9VIBR</name>
<dbReference type="EMBL" id="CAKLDM010000001">
    <property type="protein sequence ID" value="CAH0536866.1"/>
    <property type="molecule type" value="Genomic_DNA"/>
</dbReference>
<proteinExistence type="predicted"/>
<keyword evidence="2" id="KW-0808">Transferase</keyword>
<dbReference type="Gene3D" id="3.30.1490.20">
    <property type="entry name" value="ATP-grasp fold, A domain"/>
    <property type="match status" value="1"/>
</dbReference>
<dbReference type="Pfam" id="PF13607">
    <property type="entry name" value="Succ_CoA_lig"/>
    <property type="match status" value="1"/>
</dbReference>
<dbReference type="Gene3D" id="3.40.50.720">
    <property type="entry name" value="NAD(P)-binding Rossmann-like Domain"/>
    <property type="match status" value="1"/>
</dbReference>